<evidence type="ECO:0000259" key="2">
    <source>
        <dbReference type="Pfam" id="PF06568"/>
    </source>
</evidence>
<feature type="region of interest" description="Disordered" evidence="1">
    <location>
        <begin position="1"/>
        <end position="32"/>
    </location>
</feature>
<proteinExistence type="predicted"/>
<name>A0A060DUQ0_9PROT</name>
<dbReference type="Proteomes" id="UP000027186">
    <property type="component" value="Plasmid AbAZ39_p4"/>
</dbReference>
<keyword evidence="3" id="KW-0614">Plasmid</keyword>
<dbReference type="AlphaFoldDB" id="A0A060DUQ0"/>
<geneLocation type="plasmid" evidence="3 4">
    <name>AbAZ39_p4</name>
</geneLocation>
<evidence type="ECO:0000256" key="1">
    <source>
        <dbReference type="SAM" id="MobiDB-lite"/>
    </source>
</evidence>
<protein>
    <recommendedName>
        <fullName evidence="2">YjiS-like domain-containing protein</fullName>
    </recommendedName>
</protein>
<dbReference type="EMBL" id="CP007797">
    <property type="protein sequence ID" value="AIB16477.1"/>
    <property type="molecule type" value="Genomic_DNA"/>
</dbReference>
<organism evidence="3 4">
    <name type="scientific">Azospirillum argentinense</name>
    <dbReference type="NCBI Taxonomy" id="2970906"/>
    <lineage>
        <taxon>Bacteria</taxon>
        <taxon>Pseudomonadati</taxon>
        <taxon>Pseudomonadota</taxon>
        <taxon>Alphaproteobacteria</taxon>
        <taxon>Rhodospirillales</taxon>
        <taxon>Azospirillaceae</taxon>
        <taxon>Azospirillum</taxon>
    </lineage>
</organism>
<gene>
    <name evidence="3" type="ORF">ABAZ39_32030</name>
</gene>
<reference evidence="3 4" key="1">
    <citation type="journal article" date="2014" name="Genome Announc.">
        <title>Complete Genome Sequence of the Model Rhizosphere Strain Azospirillum brasilense Az39, Successfully Applied in Agriculture.</title>
        <authorList>
            <person name="Rivera D."/>
            <person name="Revale S."/>
            <person name="Molina R."/>
            <person name="Gualpa J."/>
            <person name="Puente M."/>
            <person name="Maroniche G."/>
            <person name="Paris G."/>
            <person name="Baker D."/>
            <person name="Clavijo B."/>
            <person name="McLay K."/>
            <person name="Spaepen S."/>
            <person name="Perticari A."/>
            <person name="Vazquez M."/>
            <person name="Wisniewski-Dye F."/>
            <person name="Watkins C."/>
            <person name="Martinez-Abarca F."/>
            <person name="Vanderleyden J."/>
            <person name="Cassan F."/>
        </authorList>
    </citation>
    <scope>NUCLEOTIDE SEQUENCE [LARGE SCALE GENOMIC DNA]</scope>
    <source>
        <strain evidence="3 4">Az39</strain>
        <plasmid evidence="3">AbAZ39_p4</plasmid>
    </source>
</reference>
<evidence type="ECO:0000313" key="4">
    <source>
        <dbReference type="Proteomes" id="UP000027186"/>
    </source>
</evidence>
<dbReference type="InterPro" id="IPR009506">
    <property type="entry name" value="YjiS-like"/>
</dbReference>
<accession>A0A060DUQ0</accession>
<evidence type="ECO:0000313" key="3">
    <source>
        <dbReference type="EMBL" id="AIB16477.1"/>
    </source>
</evidence>
<feature type="domain" description="YjiS-like" evidence="2">
    <location>
        <begin position="34"/>
        <end position="67"/>
    </location>
</feature>
<sequence>MTDRREGRMTSMSGTHDKRHSGTTSSPAAGSWLARLTGWRERRALRRALARMDAHLWADLGFDEAAAREEMDKPFWKG</sequence>
<dbReference type="Pfam" id="PF06568">
    <property type="entry name" value="YjiS-like"/>
    <property type="match status" value="1"/>
</dbReference>
<dbReference type="KEGG" id="abq:ABAZ39_32030"/>